<evidence type="ECO:0000256" key="13">
    <source>
        <dbReference type="ARBA" id="ARBA00023136"/>
    </source>
</evidence>
<dbReference type="SMART" id="SM00304">
    <property type="entry name" value="HAMP"/>
    <property type="match status" value="1"/>
</dbReference>
<keyword evidence="10" id="KW-0067">ATP-binding</keyword>
<dbReference type="GO" id="GO:0005524">
    <property type="term" value="F:ATP binding"/>
    <property type="evidence" value="ECO:0007669"/>
    <property type="project" value="UniProtKB-KW"/>
</dbReference>
<feature type="domain" description="HAMP" evidence="16">
    <location>
        <begin position="117"/>
        <end position="169"/>
    </location>
</feature>
<dbReference type="SUPFAM" id="SSF55874">
    <property type="entry name" value="ATPase domain of HSP90 chaperone/DNA topoisomerase II/histidine kinase"/>
    <property type="match status" value="1"/>
</dbReference>
<comment type="subcellular location">
    <subcellularLocation>
        <location evidence="2">Cell membrane</location>
        <topology evidence="2">Multi-pass membrane protein</topology>
    </subcellularLocation>
</comment>
<dbReference type="KEGG" id="amur:ADH66_10085"/>
<dbReference type="EC" id="2.7.13.3" evidence="3"/>
<dbReference type="Gene3D" id="6.10.340.10">
    <property type="match status" value="1"/>
</dbReference>
<dbReference type="CDD" id="cd06225">
    <property type="entry name" value="HAMP"/>
    <property type="match status" value="1"/>
</dbReference>
<name>A0A1Z2XRB5_9FIRM</name>
<reference evidence="18 20" key="3">
    <citation type="submission" date="2020-11" db="EMBL/GenBank/DDBJ databases">
        <title>Closed and high quality bacterial genomes of the OMM12 community.</title>
        <authorList>
            <person name="Marbouty M."/>
            <person name="Lamy-Besnier Q."/>
            <person name="Debarbieux L."/>
            <person name="Koszul R."/>
        </authorList>
    </citation>
    <scope>NUCLEOTIDE SEQUENCE [LARGE SCALE GENOMIC DNA]</scope>
    <source>
        <strain evidence="18 20">KB18</strain>
    </source>
</reference>
<dbReference type="InterPro" id="IPR005467">
    <property type="entry name" value="His_kinase_dom"/>
</dbReference>
<keyword evidence="6" id="KW-0808">Transferase</keyword>
<comment type="catalytic activity">
    <reaction evidence="1">
        <text>ATP + protein L-histidine = ADP + protein N-phospho-L-histidine.</text>
        <dbReference type="EC" id="2.7.13.3"/>
    </reaction>
</comment>
<dbReference type="Pfam" id="PF00672">
    <property type="entry name" value="HAMP"/>
    <property type="match status" value="1"/>
</dbReference>
<dbReference type="SUPFAM" id="SSF158472">
    <property type="entry name" value="HAMP domain-like"/>
    <property type="match status" value="1"/>
</dbReference>
<dbReference type="GO" id="GO:0005886">
    <property type="term" value="C:plasma membrane"/>
    <property type="evidence" value="ECO:0007669"/>
    <property type="project" value="UniProtKB-SubCell"/>
</dbReference>
<dbReference type="CDD" id="cd00082">
    <property type="entry name" value="HisKA"/>
    <property type="match status" value="1"/>
</dbReference>
<organism evidence="18 20">
    <name type="scientific">Acutalibacter muris</name>
    <dbReference type="NCBI Taxonomy" id="1796620"/>
    <lineage>
        <taxon>Bacteria</taxon>
        <taxon>Bacillati</taxon>
        <taxon>Bacillota</taxon>
        <taxon>Clostridia</taxon>
        <taxon>Eubacteriales</taxon>
        <taxon>Acutalibacteraceae</taxon>
        <taxon>Acutalibacter</taxon>
    </lineage>
</organism>
<evidence type="ECO:0000256" key="14">
    <source>
        <dbReference type="SAM" id="Phobius"/>
    </source>
</evidence>
<evidence type="ECO:0000313" key="18">
    <source>
        <dbReference type="EMBL" id="QQR30249.1"/>
    </source>
</evidence>
<accession>A0A1Z2XRB5</accession>
<dbReference type="PROSITE" id="PS50885">
    <property type="entry name" value="HAMP"/>
    <property type="match status" value="1"/>
</dbReference>
<evidence type="ECO:0000256" key="6">
    <source>
        <dbReference type="ARBA" id="ARBA00022679"/>
    </source>
</evidence>
<evidence type="ECO:0000313" key="19">
    <source>
        <dbReference type="Proteomes" id="UP000196710"/>
    </source>
</evidence>
<evidence type="ECO:0000256" key="12">
    <source>
        <dbReference type="ARBA" id="ARBA00023012"/>
    </source>
</evidence>
<dbReference type="RefSeq" id="WP_066541215.1">
    <property type="nucleotide sequence ID" value="NZ_CP021422.1"/>
</dbReference>
<dbReference type="Gene3D" id="1.10.287.130">
    <property type="match status" value="1"/>
</dbReference>
<evidence type="ECO:0000256" key="5">
    <source>
        <dbReference type="ARBA" id="ARBA00022553"/>
    </source>
</evidence>
<dbReference type="InterPro" id="IPR036097">
    <property type="entry name" value="HisK_dim/P_sf"/>
</dbReference>
<evidence type="ECO:0000256" key="7">
    <source>
        <dbReference type="ARBA" id="ARBA00022692"/>
    </source>
</evidence>
<dbReference type="GO" id="GO:0000155">
    <property type="term" value="F:phosphorelay sensor kinase activity"/>
    <property type="evidence" value="ECO:0007669"/>
    <property type="project" value="InterPro"/>
</dbReference>
<reference evidence="17" key="1">
    <citation type="journal article" date="2017" name="Genome Announc.">
        <title>High-Quality Whole-Genome Sequences of the Oligo-Mouse-Microbiota Bacterial Community.</title>
        <authorList>
            <person name="Garzetti D."/>
            <person name="Brugiroux S."/>
            <person name="Bunk B."/>
            <person name="Pukall R."/>
            <person name="McCoy K.D."/>
            <person name="Macpherson A.J."/>
            <person name="Stecher B."/>
        </authorList>
    </citation>
    <scope>NUCLEOTIDE SEQUENCE</scope>
    <source>
        <strain evidence="17">KB18</strain>
    </source>
</reference>
<protein>
    <recommendedName>
        <fullName evidence="3">histidine kinase</fullName>
        <ecNumber evidence="3">2.7.13.3</ecNumber>
    </recommendedName>
</protein>
<keyword evidence="12" id="KW-0902">Two-component regulatory system</keyword>
<sequence>MDKMKRTLRDLSLPGSLVFYIVIFVMLALVLSVMTNSICERAAEAIRMSYPASGEKNYLTNEQGERLGDGVYIGKEFVPLSPSDERTINLLKLLPLIAAPVYSALCIIAAALLFYRKKLRKPLAELRTASEKISNNDLDFSIGYDSKDELGRLVGSFETMRAMLANNFSEMWRQVEERKRLNATFAHDLRTPLAVLKGYNEMLQSSEHAQTKEIAVTMGKHLSRMEAYVNSVSNLRRLEDTRPEYKTVPLQQFVSSLQESALILCTQNGKKLLMQNKTVDCDILMDKMFVSEVCNNLIANAVRFAQTSITLSFSLQGNGLLLSVSDDGKGFDKKTVHKVTSPYFTEETERSEHFGLGLYICKLLCENYGGYLKIADVSNGARVLAFFKTPSFEKK</sequence>
<keyword evidence="5" id="KW-0597">Phosphoprotein</keyword>
<evidence type="ECO:0000256" key="3">
    <source>
        <dbReference type="ARBA" id="ARBA00012438"/>
    </source>
</evidence>
<dbReference type="Proteomes" id="UP000596035">
    <property type="component" value="Chromosome"/>
</dbReference>
<dbReference type="InterPro" id="IPR003660">
    <property type="entry name" value="HAMP_dom"/>
</dbReference>
<evidence type="ECO:0000313" key="20">
    <source>
        <dbReference type="Proteomes" id="UP000596035"/>
    </source>
</evidence>
<proteinExistence type="predicted"/>
<reference evidence="19" key="2">
    <citation type="submission" date="2017-05" db="EMBL/GenBank/DDBJ databases">
        <title>Improved OligoMM genomes.</title>
        <authorList>
            <person name="Garzetti D."/>
        </authorList>
    </citation>
    <scope>NUCLEOTIDE SEQUENCE [LARGE SCALE GENOMIC DNA]</scope>
    <source>
        <strain evidence="19">KB18</strain>
    </source>
</reference>
<evidence type="ECO:0000256" key="10">
    <source>
        <dbReference type="ARBA" id="ARBA00022840"/>
    </source>
</evidence>
<dbReference type="PANTHER" id="PTHR45528:SF1">
    <property type="entry name" value="SENSOR HISTIDINE KINASE CPXA"/>
    <property type="match status" value="1"/>
</dbReference>
<evidence type="ECO:0000256" key="2">
    <source>
        <dbReference type="ARBA" id="ARBA00004651"/>
    </source>
</evidence>
<evidence type="ECO:0000256" key="11">
    <source>
        <dbReference type="ARBA" id="ARBA00022989"/>
    </source>
</evidence>
<evidence type="ECO:0000313" key="17">
    <source>
        <dbReference type="EMBL" id="ASB40969.1"/>
    </source>
</evidence>
<dbReference type="Pfam" id="PF02518">
    <property type="entry name" value="HATPase_c"/>
    <property type="match status" value="1"/>
</dbReference>
<keyword evidence="7 14" id="KW-0812">Transmembrane</keyword>
<keyword evidence="9 18" id="KW-0418">Kinase</keyword>
<gene>
    <name evidence="17" type="ORF">ADH66_10085</name>
    <name evidence="18" type="ORF">I5Q82_00405</name>
</gene>
<dbReference type="EMBL" id="CP065321">
    <property type="protein sequence ID" value="QQR30249.1"/>
    <property type="molecule type" value="Genomic_DNA"/>
</dbReference>
<evidence type="ECO:0000259" key="15">
    <source>
        <dbReference type="PROSITE" id="PS50109"/>
    </source>
</evidence>
<dbReference type="EMBL" id="CP021422">
    <property type="protein sequence ID" value="ASB40969.1"/>
    <property type="molecule type" value="Genomic_DNA"/>
</dbReference>
<evidence type="ECO:0000259" key="16">
    <source>
        <dbReference type="PROSITE" id="PS50885"/>
    </source>
</evidence>
<evidence type="ECO:0000256" key="1">
    <source>
        <dbReference type="ARBA" id="ARBA00000085"/>
    </source>
</evidence>
<feature type="transmembrane region" description="Helical" evidence="14">
    <location>
        <begin position="12"/>
        <end position="34"/>
    </location>
</feature>
<keyword evidence="11 14" id="KW-1133">Transmembrane helix</keyword>
<dbReference type="InterPro" id="IPR003661">
    <property type="entry name" value="HisK_dim/P_dom"/>
</dbReference>
<dbReference type="SMART" id="SM00387">
    <property type="entry name" value="HATPase_c"/>
    <property type="match status" value="1"/>
</dbReference>
<dbReference type="Pfam" id="PF00512">
    <property type="entry name" value="HisKA"/>
    <property type="match status" value="1"/>
</dbReference>
<keyword evidence="19" id="KW-1185">Reference proteome</keyword>
<feature type="transmembrane region" description="Helical" evidence="14">
    <location>
        <begin position="93"/>
        <end position="115"/>
    </location>
</feature>
<dbReference type="AlphaFoldDB" id="A0A1Z2XRB5"/>
<evidence type="ECO:0000256" key="4">
    <source>
        <dbReference type="ARBA" id="ARBA00022475"/>
    </source>
</evidence>
<evidence type="ECO:0000256" key="9">
    <source>
        <dbReference type="ARBA" id="ARBA00022777"/>
    </source>
</evidence>
<dbReference type="InterPro" id="IPR050398">
    <property type="entry name" value="HssS/ArlS-like"/>
</dbReference>
<evidence type="ECO:0000256" key="8">
    <source>
        <dbReference type="ARBA" id="ARBA00022741"/>
    </source>
</evidence>
<dbReference type="InterPro" id="IPR003594">
    <property type="entry name" value="HATPase_dom"/>
</dbReference>
<dbReference type="PROSITE" id="PS50109">
    <property type="entry name" value="HIS_KIN"/>
    <property type="match status" value="1"/>
</dbReference>
<dbReference type="PANTHER" id="PTHR45528">
    <property type="entry name" value="SENSOR HISTIDINE KINASE CPXA"/>
    <property type="match status" value="1"/>
</dbReference>
<dbReference type="SMART" id="SM00388">
    <property type="entry name" value="HisKA"/>
    <property type="match status" value="1"/>
</dbReference>
<keyword evidence="8" id="KW-0547">Nucleotide-binding</keyword>
<dbReference type="Gene3D" id="3.30.565.10">
    <property type="entry name" value="Histidine kinase-like ATPase, C-terminal domain"/>
    <property type="match status" value="1"/>
</dbReference>
<feature type="domain" description="Histidine kinase" evidence="15">
    <location>
        <begin position="184"/>
        <end position="391"/>
    </location>
</feature>
<dbReference type="InterPro" id="IPR036890">
    <property type="entry name" value="HATPase_C_sf"/>
</dbReference>
<dbReference type="Proteomes" id="UP000196710">
    <property type="component" value="Chromosome"/>
</dbReference>
<dbReference type="SUPFAM" id="SSF47384">
    <property type="entry name" value="Homodimeric domain of signal transducing histidine kinase"/>
    <property type="match status" value="1"/>
</dbReference>
<keyword evidence="4" id="KW-1003">Cell membrane</keyword>
<keyword evidence="13 14" id="KW-0472">Membrane</keyword>